<dbReference type="InterPro" id="IPR013783">
    <property type="entry name" value="Ig-like_fold"/>
</dbReference>
<dbReference type="PANTHER" id="PTHR42732">
    <property type="entry name" value="BETA-GALACTOSIDASE"/>
    <property type="match status" value="1"/>
</dbReference>
<dbReference type="RefSeq" id="WP_290235228.1">
    <property type="nucleotide sequence ID" value="NZ_JAUFPZ010000002.1"/>
</dbReference>
<dbReference type="InterPro" id="IPR006103">
    <property type="entry name" value="Glyco_hydro_2_cat"/>
</dbReference>
<evidence type="ECO:0000256" key="3">
    <source>
        <dbReference type="ARBA" id="ARBA00023295"/>
    </source>
</evidence>
<evidence type="ECO:0000256" key="2">
    <source>
        <dbReference type="ARBA" id="ARBA00022801"/>
    </source>
</evidence>
<dbReference type="SUPFAM" id="SSF49785">
    <property type="entry name" value="Galactose-binding domain-like"/>
    <property type="match status" value="1"/>
</dbReference>
<evidence type="ECO:0000313" key="9">
    <source>
        <dbReference type="EMBL" id="MFC4026996.1"/>
    </source>
</evidence>
<keyword evidence="3" id="KW-0326">Glycosidase</keyword>
<dbReference type="Proteomes" id="UP001595793">
    <property type="component" value="Unassembled WGS sequence"/>
</dbReference>
<dbReference type="Pfam" id="PF02836">
    <property type="entry name" value="Glyco_hydro_2_C"/>
    <property type="match status" value="1"/>
</dbReference>
<feature type="domain" description="Glycoside hydrolase family 2 immunoglobulin-like beta-sandwich" evidence="4">
    <location>
        <begin position="192"/>
        <end position="292"/>
    </location>
</feature>
<dbReference type="InterPro" id="IPR040605">
    <property type="entry name" value="Glyco_hydro2_dom5"/>
</dbReference>
<dbReference type="InterPro" id="IPR006104">
    <property type="entry name" value="Glyco_hydro_2_N"/>
</dbReference>
<feature type="domain" description="Glycosyl hydrolases family 2 sugar binding" evidence="6">
    <location>
        <begin position="86"/>
        <end position="177"/>
    </location>
</feature>
<evidence type="ECO:0000259" key="5">
    <source>
        <dbReference type="Pfam" id="PF02836"/>
    </source>
</evidence>
<comment type="caution">
    <text evidence="9">The sequence shown here is derived from an EMBL/GenBank/DDBJ whole genome shotgun (WGS) entry which is preliminary data.</text>
</comment>
<dbReference type="InterPro" id="IPR036156">
    <property type="entry name" value="Beta-gal/glucu_dom_sf"/>
</dbReference>
<evidence type="ECO:0000259" key="6">
    <source>
        <dbReference type="Pfam" id="PF02837"/>
    </source>
</evidence>
<evidence type="ECO:0000256" key="1">
    <source>
        <dbReference type="ARBA" id="ARBA00007401"/>
    </source>
</evidence>
<feature type="domain" description="Glycoside hydrolase family 2 catalytic" evidence="5">
    <location>
        <begin position="299"/>
        <end position="490"/>
    </location>
</feature>
<feature type="domain" description="Glycoside hydrolase family 2" evidence="8">
    <location>
        <begin position="701"/>
        <end position="803"/>
    </location>
</feature>
<gene>
    <name evidence="9" type="ORF">ACFOS1_06235</name>
</gene>
<protein>
    <submittedName>
        <fullName evidence="9">Glycoside hydrolase family 2 TIM barrel-domain containing protein</fullName>
    </submittedName>
</protein>
<dbReference type="InterPro" id="IPR032311">
    <property type="entry name" value="DUF4982"/>
</dbReference>
<dbReference type="Gene3D" id="2.60.120.260">
    <property type="entry name" value="Galactose-binding domain-like"/>
    <property type="match status" value="1"/>
</dbReference>
<dbReference type="PANTHER" id="PTHR42732:SF1">
    <property type="entry name" value="BETA-MANNOSIDASE"/>
    <property type="match status" value="1"/>
</dbReference>
<dbReference type="Pfam" id="PF18565">
    <property type="entry name" value="Glyco_hydro2_C5"/>
    <property type="match status" value="1"/>
</dbReference>
<dbReference type="Pfam" id="PF02837">
    <property type="entry name" value="Glyco_hydro_2_N"/>
    <property type="match status" value="1"/>
</dbReference>
<dbReference type="Gene3D" id="2.60.40.10">
    <property type="entry name" value="Immunoglobulins"/>
    <property type="match status" value="3"/>
</dbReference>
<evidence type="ECO:0000259" key="4">
    <source>
        <dbReference type="Pfam" id="PF00703"/>
    </source>
</evidence>
<dbReference type="PROSITE" id="PS00608">
    <property type="entry name" value="GLYCOSYL_HYDROL_F2_2"/>
    <property type="match status" value="1"/>
</dbReference>
<dbReference type="SUPFAM" id="SSF51445">
    <property type="entry name" value="(Trans)glycosidases"/>
    <property type="match status" value="1"/>
</dbReference>
<organism evidence="9 10">
    <name type="scientific">Zunongwangia endophytica</name>
    <dbReference type="NCBI Taxonomy" id="1808945"/>
    <lineage>
        <taxon>Bacteria</taxon>
        <taxon>Pseudomonadati</taxon>
        <taxon>Bacteroidota</taxon>
        <taxon>Flavobacteriia</taxon>
        <taxon>Flavobacteriales</taxon>
        <taxon>Flavobacteriaceae</taxon>
        <taxon>Zunongwangia</taxon>
    </lineage>
</organism>
<evidence type="ECO:0000259" key="8">
    <source>
        <dbReference type="Pfam" id="PF18565"/>
    </source>
</evidence>
<dbReference type="SUPFAM" id="SSF49303">
    <property type="entry name" value="beta-Galactosidase/glucuronidase domain"/>
    <property type="match status" value="1"/>
</dbReference>
<dbReference type="Gene3D" id="3.20.20.80">
    <property type="entry name" value="Glycosidases"/>
    <property type="match status" value="1"/>
</dbReference>
<accession>A0ABV8H735</accession>
<evidence type="ECO:0000313" key="10">
    <source>
        <dbReference type="Proteomes" id="UP001595793"/>
    </source>
</evidence>
<proteinExistence type="inferred from homology"/>
<dbReference type="EMBL" id="JBHSAS010000006">
    <property type="protein sequence ID" value="MFC4026996.1"/>
    <property type="molecule type" value="Genomic_DNA"/>
</dbReference>
<dbReference type="GO" id="GO:0016787">
    <property type="term" value="F:hydrolase activity"/>
    <property type="evidence" value="ECO:0007669"/>
    <property type="project" value="UniProtKB-KW"/>
</dbReference>
<dbReference type="InterPro" id="IPR006101">
    <property type="entry name" value="Glyco_hydro_2"/>
</dbReference>
<evidence type="ECO:0000259" key="7">
    <source>
        <dbReference type="Pfam" id="PF16355"/>
    </source>
</evidence>
<dbReference type="Pfam" id="PF16355">
    <property type="entry name" value="DUF4982"/>
    <property type="match status" value="1"/>
</dbReference>
<keyword evidence="10" id="KW-1185">Reference proteome</keyword>
<comment type="similarity">
    <text evidence="1">Belongs to the glycosyl hydrolase 2 family.</text>
</comment>
<keyword evidence="2 9" id="KW-0378">Hydrolase</keyword>
<dbReference type="InterPro" id="IPR023232">
    <property type="entry name" value="Glyco_hydro_2_AS"/>
</dbReference>
<dbReference type="InterPro" id="IPR006102">
    <property type="entry name" value="Ig-like_GH2"/>
</dbReference>
<feature type="domain" description="DUF4982" evidence="7">
    <location>
        <begin position="633"/>
        <end position="687"/>
    </location>
</feature>
<dbReference type="InterPro" id="IPR008979">
    <property type="entry name" value="Galactose-bd-like_sf"/>
</dbReference>
<reference evidence="10" key="1">
    <citation type="journal article" date="2019" name="Int. J. Syst. Evol. Microbiol.">
        <title>The Global Catalogue of Microorganisms (GCM) 10K type strain sequencing project: providing services to taxonomists for standard genome sequencing and annotation.</title>
        <authorList>
            <consortium name="The Broad Institute Genomics Platform"/>
            <consortium name="The Broad Institute Genome Sequencing Center for Infectious Disease"/>
            <person name="Wu L."/>
            <person name="Ma J."/>
        </authorList>
    </citation>
    <scope>NUCLEOTIDE SEQUENCE [LARGE SCALE GENOMIC DNA]</scope>
    <source>
        <strain evidence="10">CECT 9128</strain>
    </source>
</reference>
<dbReference type="Pfam" id="PF00703">
    <property type="entry name" value="Glyco_hydro_2"/>
    <property type="match status" value="1"/>
</dbReference>
<dbReference type="PRINTS" id="PR00132">
    <property type="entry name" value="GLHYDRLASE2"/>
</dbReference>
<name>A0ABV8H735_9FLAO</name>
<dbReference type="InterPro" id="IPR017853">
    <property type="entry name" value="GH"/>
</dbReference>
<dbReference type="InterPro" id="IPR051913">
    <property type="entry name" value="GH2_Domain-Containing"/>
</dbReference>
<sequence length="806" mass="92307">MKTSFFTMLLNWQKILLLFVISFPLAISAQENNKLMFNDSWKFHMGELTNKSDANWKNVSLPHDWSIQSDFDSRWASGTGFLPGGIAYYKKNFDVQNYSPNKKYSIYFDGVYKNSEVWINGHFLGKRPNGFIPFQYDLTPYLKEKENEILVKCDHTDYADSRYYTGSGIYRNVYLIQQNPIHFSQWGVFVSTPKIEKDEAEINIQLEIENLTDQVSGSNIITNISNDKGEKVATGTYSLQLYPNRENYIELHLKIDNPELWEPDAPNLYDLDIRIKVDGKLMELWSNKIGIRDFKFDANKGFFLNGKNMLIKGVCIHHDAGALGAAVPKKVWRERFKTLKELGANAIRMSHYPHQDYIYDLADEMGFLVQDEAFDEWEFGKNKWIEGWNEGSPGKDGSHKDFSQWGTTDVEDMVRRNRNHPSIIMWSIGNEIDYPNDPYTHPILDEGRNPQIYGKGYMPDHPPVDQLGKIANELSMSVKKFDTTRPVTAALAGVTMSNFTAYPEILDIVGYNYQEFRYQEDHGKYPNRIIYGSENGDALSAWKAVTDNDFIASQFLWTAFDFIGEAGKWPYRSSGAGIIDLAGKPKPDFYFRKSLWNNAPMVFMGIADSEDNVTKRRQISTTWSRSENDLKYVSAYNNVDSVELFLNDKSLGKKKGDYDGNMIFWKVPFESGELLLKGYDNEGKEVASQTLKTPGSIADFELTYNKEDIENDTSNILIVDIKLIDENGTPIIKDDRLVTLDLPSGIRVLGLESGDLKSHEGYQSNQRNSYQGKLRAYLELSESIQNKDASITIKVQGMDEKKIILK</sequence>